<dbReference type="InterPro" id="IPR003959">
    <property type="entry name" value="ATPase_AAA_core"/>
</dbReference>
<dbReference type="InterPro" id="IPR000641">
    <property type="entry name" value="CbxX/CfxQ"/>
</dbReference>
<organism evidence="8 9">
    <name type="scientific">Pseudocercospora eumusae</name>
    <dbReference type="NCBI Taxonomy" id="321146"/>
    <lineage>
        <taxon>Eukaryota</taxon>
        <taxon>Fungi</taxon>
        <taxon>Dikarya</taxon>
        <taxon>Ascomycota</taxon>
        <taxon>Pezizomycotina</taxon>
        <taxon>Dothideomycetes</taxon>
        <taxon>Dothideomycetidae</taxon>
        <taxon>Mycosphaerellales</taxon>
        <taxon>Mycosphaerellaceae</taxon>
        <taxon>Pseudocercospora</taxon>
    </lineage>
</organism>
<dbReference type="FunFam" id="3.40.50.300:FF:001660">
    <property type="entry name" value="NF-X1 finger and helicase protein, putative"/>
    <property type="match status" value="1"/>
</dbReference>
<dbReference type="STRING" id="321146.A0A139HJ09"/>
<dbReference type="InterPro" id="IPR027417">
    <property type="entry name" value="P-loop_NTPase"/>
</dbReference>
<evidence type="ECO:0000313" key="9">
    <source>
        <dbReference type="Proteomes" id="UP000070133"/>
    </source>
</evidence>
<dbReference type="InterPro" id="IPR050773">
    <property type="entry name" value="CbxX/CfxQ_RuBisCO_ESX"/>
</dbReference>
<protein>
    <recommendedName>
        <fullName evidence="7">AAA+ ATPase domain-containing protein</fullName>
    </recommendedName>
</protein>
<dbReference type="Gene3D" id="3.40.50.300">
    <property type="entry name" value="P-loop containing nucleotide triphosphate hydrolases"/>
    <property type="match status" value="5"/>
</dbReference>
<dbReference type="Proteomes" id="UP000070133">
    <property type="component" value="Unassembled WGS sequence"/>
</dbReference>
<evidence type="ECO:0000256" key="6">
    <source>
        <dbReference type="SAM" id="MobiDB-lite"/>
    </source>
</evidence>
<keyword evidence="3" id="KW-0347">Helicase</keyword>
<dbReference type="SMART" id="SM00382">
    <property type="entry name" value="AAA"/>
    <property type="match status" value="4"/>
</dbReference>
<dbReference type="CDD" id="cd18808">
    <property type="entry name" value="SF1_C_Upf1"/>
    <property type="match status" value="1"/>
</dbReference>
<dbReference type="CDD" id="cd17936">
    <property type="entry name" value="EEXXEc_NFX1"/>
    <property type="match status" value="1"/>
</dbReference>
<dbReference type="CDD" id="cd06008">
    <property type="entry name" value="NF-X1-zinc-finger"/>
    <property type="match status" value="1"/>
</dbReference>
<reference evidence="8 9" key="1">
    <citation type="submission" date="2015-07" db="EMBL/GenBank/DDBJ databases">
        <title>Comparative genomics of the Sigatoka disease complex on banana suggests a link between parallel evolutionary changes in Pseudocercospora fijiensis and Pseudocercospora eumusae and increased virulence on the banana host.</title>
        <authorList>
            <person name="Chang T.-C."/>
            <person name="Salvucci A."/>
            <person name="Crous P.W."/>
            <person name="Stergiopoulos I."/>
        </authorList>
    </citation>
    <scope>NUCLEOTIDE SEQUENCE [LARGE SCALE GENOMIC DNA]</scope>
    <source>
        <strain evidence="8 9">CBS 114824</strain>
    </source>
</reference>
<feature type="region of interest" description="Disordered" evidence="6">
    <location>
        <begin position="2098"/>
        <end position="2183"/>
    </location>
</feature>
<dbReference type="PANTHER" id="PTHR43392:SF2">
    <property type="entry name" value="AAA-TYPE ATPASE FAMILY PROTEIN _ ANKYRIN REPEAT FAMILY PROTEIN"/>
    <property type="match status" value="1"/>
</dbReference>
<dbReference type="Gene3D" id="1.10.8.60">
    <property type="match status" value="2"/>
</dbReference>
<keyword evidence="9" id="KW-1185">Reference proteome</keyword>
<comment type="similarity">
    <text evidence="1">Belongs to the CbxX/CfxQ family.</text>
</comment>
<dbReference type="GO" id="GO:0004386">
    <property type="term" value="F:helicase activity"/>
    <property type="evidence" value="ECO:0007669"/>
    <property type="project" value="InterPro"/>
</dbReference>
<feature type="domain" description="AAA+ ATPase" evidence="7">
    <location>
        <begin position="1596"/>
        <end position="1741"/>
    </location>
</feature>
<dbReference type="InterPro" id="IPR047187">
    <property type="entry name" value="SF1_C_Upf1"/>
</dbReference>
<feature type="compositionally biased region" description="Basic and acidic residues" evidence="6">
    <location>
        <begin position="2098"/>
        <end position="2107"/>
    </location>
</feature>
<keyword evidence="2" id="KW-0547">Nucleotide-binding</keyword>
<evidence type="ECO:0000256" key="5">
    <source>
        <dbReference type="SAM" id="Coils"/>
    </source>
</evidence>
<evidence type="ECO:0000256" key="3">
    <source>
        <dbReference type="ARBA" id="ARBA00022806"/>
    </source>
</evidence>
<dbReference type="OrthoDB" id="2423195at2759"/>
<feature type="domain" description="AAA+ ATPase" evidence="7">
    <location>
        <begin position="489"/>
        <end position="904"/>
    </location>
</feature>
<dbReference type="Pfam" id="PF00004">
    <property type="entry name" value="AAA"/>
    <property type="match status" value="3"/>
</dbReference>
<dbReference type="GO" id="GO:0005524">
    <property type="term" value="F:ATP binding"/>
    <property type="evidence" value="ECO:0007669"/>
    <property type="project" value="UniProtKB-KW"/>
</dbReference>
<proteinExistence type="inferred from homology"/>
<evidence type="ECO:0000256" key="1">
    <source>
        <dbReference type="ARBA" id="ARBA00010378"/>
    </source>
</evidence>
<feature type="region of interest" description="Disordered" evidence="6">
    <location>
        <begin position="1220"/>
        <end position="1271"/>
    </location>
</feature>
<feature type="domain" description="AAA+ ATPase" evidence="7">
    <location>
        <begin position="1314"/>
        <end position="1450"/>
    </location>
</feature>
<evidence type="ECO:0000256" key="2">
    <source>
        <dbReference type="ARBA" id="ARBA00022741"/>
    </source>
</evidence>
<comment type="caution">
    <text evidence="8">The sequence shown here is derived from an EMBL/GenBank/DDBJ whole genome shotgun (WGS) entry which is preliminary data.</text>
</comment>
<keyword evidence="3" id="KW-0378">Hydrolase</keyword>
<sequence>MAESSRATATDSRSERYAKLLHAFLTGLRPVNDSKDVRQLLQALCSIDDKAACIEKLGCSKPGLDVLRRGLRFDITIAFINGPLTDLLTYLTAAEVKRLANGDFLRRVLAQIVSPPALWDAFVQAHQDGKLSQLATMRFAWLLLELLTWTGECPVDVSAISHTVSSTRAFIDADDADLRTIGYRIQHIIQVKASGRKEIVAGPGGRHDNDFEDFREIAIYPTEDELTSRELPFYQTANALAQVDPEQRAGHHLDNQFRLLREDFLAELRDDLDIAAGKKKPHGNRVRTRLQRLRFSSIYCTTGRSRSPATLAVTVGKGLGQLTSATNRKSFLQENPNFLKHQSFGYFVDNGEVIAFGSVVRNEELLTRDQPLVTIRTPGNGDLNKVIFALAMSSTVEFARIETAVFAYEPVLRGLQSKMELPLADQLLARHGEDTDLAVQYEDFDEYNITRILNKIEASPEQDLRSILQLSKSVKLDASQCQSLLAGLRQSVSLIQGPPGTGKSFVGALLAKALYDNTSENILVICYTNHALDQFLEDLLDIGIPSKAMVRLGSKSTARTKHLSLRDQAPPNSRTQENWSNIKRLYEEIDQHQAALGSSTEALTNLRGSGHELLEYLKLSENDYDYFEAFQTPKEEDGFSMVGKHNTVVDRFYLLNQWKHGKDPGVFAGRVSPWHLEIWSMEPAARSRKVQEWELAMFSEAVSSVCAKVKLYDECQSLLQAAQSQKDNVVIQGKRIVACTTTAAAMYTNQLQSAAPGIILVEEAGEILESHILTAMTPSTKQLILIGDHQQLRPKVNNYNLTVEKGDGYDLNRSLFERLVLSDYPHTTLKQQHRMCPEISDLVRHLTYPELVDAPSTKNRDALRGLLKRVVFIKHEKQELNTQIVDRRDQGAATSKQNLYEVELIKKVVRYMAQQGYGTADQVVLTPYLGQLGLLRRELAKDNDPILNDMDSFDLVRSGLMSAASASQMKRPLHLSTIDNYQGEERDVVVVSLTRSNPNGDIGFMVSPERLNVLLSRARKALIIIGNPATFMASRKGSELWTKLFDKLAENDCILDGLPVRCEQHPDTQMLLETPDDFDRFCPDGGCSAPCGAMLSCGLHQCAQKCHRQADHTKMKCSHIVREQCPQGHKLTRTCSDGHPPSCHICDAEAAAKAAQQQRDLELSAQREANQRAYAAQLAMIQDEIDRVRQVAKDEREREEQNSTLQQRYKDLENANALAARREETKQQAARNQAKAGPTASSATVHPSHADSDLKQSSEAGQEWQRQKALEGASNSALDSLMGMIGLEEVKDQFLEIKSKIDLLVRQGLSIEKERFGAALLGNPGTGKTTVARIYGKFLCLVGALPGDDFVESTGAKMASEGVQGCKKMLDDLLNKGGGAFFIDEAYQLASGTSFGGGAVLDWLLPEVENLTGKVVFILAGYNKQMEKFFQHNPGLPSRFPRTLQFADYEDDELLQIMDYNLRKRYDGRMKLEDGADGLYARIVARRIGRGRGKDGFGNAREVENIVAQVGSRQAKRLRRQRASLKKGDALPDDMLFTKEDLIGPEPSNALSGNKAWKKLLQLKGLKMVKDSVQALLDSIQYNYQRELAEEPLVEFSLNKVFIGNPGTGKTTVAKLYGQILADIGMLSSGEVVLKKPADFIGSVLGASEANTKGILDAAIGKVLVIDEAYGLYGGGSSGDDPYRTAVIDTIVAEVQSVPGDDRCVLLLGYKEQMEEMMQNVNPGLARRFPVDSGFVFEDFDDKDMSCIFDAKVKARAFTVTERARGVALDVLKRARNRPHFGNAGEIDILLNDAQLRQQKRIAKDKSAAKTIFEAQDFDPEFDRSDRAVTNIEMLFKDTVGCEEVVEQLKGYQNVAAKMKQLGQNPREQIPFSFLFRGPPGTGKTTTAQRMGKVYYDMGFLASAEVVNCSASDLVGQYVGQTGPKTRKLLESALGKVLFIDEAYRLAGGHYAQEAMDELVDCMTKDAYFQKLIIILAGYDADINRLMSMNPGLTSRFPEAVVFTPLKPQDCLALLTKALTKKKGLDVSVLTEIESEFRDEILTRFEILASLANFANARDVQTLSKTIYSTILKSADTSSKAMSVSPDQVRKAMDDMIEERSQRENDSAAKAGAANAADSSALPNPQQQQAPGHRSPTSVQTRSQAKRAQQHELRSDQKPEDPPSHTHEGSDRPPHPPPTLAQRDVGVSDEVWNQLQLDRLKAEQEAAELQRLQDEERKLRRWLEACADAKRRKELEELERKRKEAAERARRRKKAQEALARSGRCPAGYQWIQQSGGYRCAGGSHWLGDAEVDDMM</sequence>
<dbReference type="Pfam" id="PF17866">
    <property type="entry name" value="AAA_lid_6"/>
    <property type="match status" value="2"/>
</dbReference>
<dbReference type="FunFam" id="3.40.50.300:FF:000216">
    <property type="entry name" value="Type VII secretion ATPase EccA"/>
    <property type="match status" value="3"/>
</dbReference>
<name>A0A139HJ09_9PEZI</name>
<dbReference type="InterPro" id="IPR041677">
    <property type="entry name" value="DNA2/NAM7_AAA_11"/>
</dbReference>
<dbReference type="SUPFAM" id="SSF52540">
    <property type="entry name" value="P-loop containing nucleoside triphosphate hydrolases"/>
    <property type="match status" value="4"/>
</dbReference>
<feature type="domain" description="AAA+ ATPase" evidence="7">
    <location>
        <begin position="1870"/>
        <end position="2007"/>
    </location>
</feature>
<evidence type="ECO:0000256" key="4">
    <source>
        <dbReference type="ARBA" id="ARBA00022840"/>
    </source>
</evidence>
<gene>
    <name evidence="8" type="ORF">AC578_230</name>
</gene>
<dbReference type="EMBL" id="LFZN01000043">
    <property type="protein sequence ID" value="KXT02382.1"/>
    <property type="molecule type" value="Genomic_DNA"/>
</dbReference>
<dbReference type="InterPro" id="IPR003593">
    <property type="entry name" value="AAA+_ATPase"/>
</dbReference>
<dbReference type="Pfam" id="PF13086">
    <property type="entry name" value="AAA_11"/>
    <property type="match status" value="1"/>
</dbReference>
<dbReference type="CDD" id="cd00009">
    <property type="entry name" value="AAA"/>
    <property type="match status" value="1"/>
</dbReference>
<dbReference type="InterPro" id="IPR041627">
    <property type="entry name" value="AAA_lid_6"/>
</dbReference>
<keyword evidence="5" id="KW-0175">Coiled coil</keyword>
<dbReference type="Pfam" id="PF13087">
    <property type="entry name" value="AAA_12"/>
    <property type="match status" value="1"/>
</dbReference>
<dbReference type="PANTHER" id="PTHR43392">
    <property type="entry name" value="AAA-TYPE ATPASE FAMILY PROTEIN / ANKYRIN REPEAT FAMILY PROTEIN"/>
    <property type="match status" value="1"/>
</dbReference>
<keyword evidence="4" id="KW-0067">ATP-binding</keyword>
<dbReference type="InterPro" id="IPR041679">
    <property type="entry name" value="DNA2/NAM7-like_C"/>
</dbReference>
<dbReference type="PRINTS" id="PR00819">
    <property type="entry name" value="CBXCFQXSUPER"/>
</dbReference>
<dbReference type="FunFam" id="1.10.8.60:FF:000160">
    <property type="entry name" value="WGS project CABT00000000 data, contig 2.55"/>
    <property type="match status" value="1"/>
</dbReference>
<evidence type="ECO:0000313" key="8">
    <source>
        <dbReference type="EMBL" id="KXT02382.1"/>
    </source>
</evidence>
<evidence type="ECO:0000259" key="7">
    <source>
        <dbReference type="SMART" id="SM00382"/>
    </source>
</evidence>
<feature type="coiled-coil region" evidence="5">
    <location>
        <begin position="2192"/>
        <end position="2258"/>
    </location>
</feature>
<feature type="compositionally biased region" description="Polar residues" evidence="6">
    <location>
        <begin position="2122"/>
        <end position="2147"/>
    </location>
</feature>
<accession>A0A139HJ09</accession>
<dbReference type="GO" id="GO:0016887">
    <property type="term" value="F:ATP hydrolysis activity"/>
    <property type="evidence" value="ECO:0007669"/>
    <property type="project" value="InterPro"/>
</dbReference>
<feature type="compositionally biased region" description="Low complexity" evidence="6">
    <location>
        <begin position="2108"/>
        <end position="2121"/>
    </location>
</feature>
<feature type="compositionally biased region" description="Basic and acidic residues" evidence="6">
    <location>
        <begin position="2149"/>
        <end position="2174"/>
    </location>
</feature>